<dbReference type="GO" id="GO:0008982">
    <property type="term" value="F:protein-N(PI)-phosphohistidine-sugar phosphotransferase activity"/>
    <property type="evidence" value="ECO:0007669"/>
    <property type="project" value="InterPro"/>
</dbReference>
<evidence type="ECO:0000256" key="1">
    <source>
        <dbReference type="ARBA" id="ARBA00022679"/>
    </source>
</evidence>
<accession>A0A3E3E1C2</accession>
<gene>
    <name evidence="3" type="ORF">DW687_02145</name>
</gene>
<sequence length="106" mass="11549">MITVLVVCGSGVATSTLASEKLKSLCKDENIEIDTYQCKTSDAKARKKMIDPDIIVTTTNMNEEFDIPVINGKALISEVGIKEFKLEFFEAMVKLLGSKSSSVQNG</sequence>
<protein>
    <submittedName>
        <fullName evidence="3">PTS galactitol transporter subunit IIB</fullName>
    </submittedName>
</protein>
<proteinExistence type="predicted"/>
<dbReference type="GO" id="GO:0009401">
    <property type="term" value="P:phosphoenolpyruvate-dependent sugar phosphotransferase system"/>
    <property type="evidence" value="ECO:0007669"/>
    <property type="project" value="InterPro"/>
</dbReference>
<organism evidence="3 4">
    <name type="scientific">Anaerofustis stercorihominis</name>
    <dbReference type="NCBI Taxonomy" id="214853"/>
    <lineage>
        <taxon>Bacteria</taxon>
        <taxon>Bacillati</taxon>
        <taxon>Bacillota</taxon>
        <taxon>Clostridia</taxon>
        <taxon>Eubacteriales</taxon>
        <taxon>Eubacteriaceae</taxon>
        <taxon>Anaerofustis</taxon>
    </lineage>
</organism>
<evidence type="ECO:0000259" key="2">
    <source>
        <dbReference type="PROSITE" id="PS51099"/>
    </source>
</evidence>
<keyword evidence="1" id="KW-0808">Transferase</keyword>
<comment type="caution">
    <text evidence="3">The sequence shown here is derived from an EMBL/GenBank/DDBJ whole genome shotgun (WGS) entry which is preliminary data.</text>
</comment>
<name>A0A3E3E1C2_9FIRM</name>
<dbReference type="Pfam" id="PF02302">
    <property type="entry name" value="PTS_IIB"/>
    <property type="match status" value="1"/>
</dbReference>
<dbReference type="GeneID" id="98000561"/>
<evidence type="ECO:0000313" key="3">
    <source>
        <dbReference type="EMBL" id="RGD75146.1"/>
    </source>
</evidence>
<dbReference type="InterPro" id="IPR003501">
    <property type="entry name" value="PTS_EIIB_2/3"/>
</dbReference>
<dbReference type="InterPro" id="IPR036095">
    <property type="entry name" value="PTS_EIIB-like_sf"/>
</dbReference>
<feature type="domain" description="PTS EIIB type-2" evidence="2">
    <location>
        <begin position="1"/>
        <end position="96"/>
    </location>
</feature>
<dbReference type="RefSeq" id="WP_007050246.1">
    <property type="nucleotide sequence ID" value="NZ_CABKNJ010000001.1"/>
</dbReference>
<dbReference type="Proteomes" id="UP000261212">
    <property type="component" value="Unassembled WGS sequence"/>
</dbReference>
<dbReference type="PROSITE" id="PS51099">
    <property type="entry name" value="PTS_EIIB_TYPE_2"/>
    <property type="match status" value="1"/>
</dbReference>
<dbReference type="SUPFAM" id="SSF52794">
    <property type="entry name" value="PTS system IIB component-like"/>
    <property type="match status" value="1"/>
</dbReference>
<evidence type="ECO:0000313" key="4">
    <source>
        <dbReference type="Proteomes" id="UP000261212"/>
    </source>
</evidence>
<reference evidence="3 4" key="1">
    <citation type="submission" date="2018-08" db="EMBL/GenBank/DDBJ databases">
        <title>A genome reference for cultivated species of the human gut microbiota.</title>
        <authorList>
            <person name="Zou Y."/>
            <person name="Xue W."/>
            <person name="Luo G."/>
        </authorList>
    </citation>
    <scope>NUCLEOTIDE SEQUENCE [LARGE SCALE GENOMIC DNA]</scope>
    <source>
        <strain evidence="3 4">AM25-6</strain>
    </source>
</reference>
<dbReference type="Gene3D" id="3.40.50.2300">
    <property type="match status" value="1"/>
</dbReference>
<dbReference type="EMBL" id="QUSM01000002">
    <property type="protein sequence ID" value="RGD75146.1"/>
    <property type="molecule type" value="Genomic_DNA"/>
</dbReference>
<dbReference type="InterPro" id="IPR013011">
    <property type="entry name" value="PTS_EIIB_2"/>
</dbReference>
<dbReference type="CDD" id="cd05566">
    <property type="entry name" value="PTS_IIB_galactitol"/>
    <property type="match status" value="1"/>
</dbReference>
<dbReference type="AlphaFoldDB" id="A0A3E3E1C2"/>